<proteinExistence type="predicted"/>
<dbReference type="Proteomes" id="UP000807504">
    <property type="component" value="Unassembled WGS sequence"/>
</dbReference>
<comment type="caution">
    <text evidence="1">The sequence shown here is derived from an EMBL/GenBank/DDBJ whole genome shotgun (WGS) entry which is preliminary data.</text>
</comment>
<dbReference type="EMBL" id="JABXBU010000015">
    <property type="protein sequence ID" value="KAF8786120.1"/>
    <property type="molecule type" value="Genomic_DNA"/>
</dbReference>
<protein>
    <submittedName>
        <fullName evidence="1">Uncharacterized protein</fullName>
    </submittedName>
</protein>
<evidence type="ECO:0000313" key="2">
    <source>
        <dbReference type="Proteomes" id="UP000807504"/>
    </source>
</evidence>
<organism evidence="1 2">
    <name type="scientific">Argiope bruennichi</name>
    <name type="common">Wasp spider</name>
    <name type="synonym">Aranea bruennichi</name>
    <dbReference type="NCBI Taxonomy" id="94029"/>
    <lineage>
        <taxon>Eukaryota</taxon>
        <taxon>Metazoa</taxon>
        <taxon>Ecdysozoa</taxon>
        <taxon>Arthropoda</taxon>
        <taxon>Chelicerata</taxon>
        <taxon>Arachnida</taxon>
        <taxon>Araneae</taxon>
        <taxon>Araneomorphae</taxon>
        <taxon>Entelegynae</taxon>
        <taxon>Araneoidea</taxon>
        <taxon>Araneidae</taxon>
        <taxon>Argiope</taxon>
    </lineage>
</organism>
<evidence type="ECO:0000313" key="1">
    <source>
        <dbReference type="EMBL" id="KAF8786120.1"/>
    </source>
</evidence>
<dbReference type="AlphaFoldDB" id="A0A8T0F9R7"/>
<keyword evidence="2" id="KW-1185">Reference proteome</keyword>
<reference evidence="1" key="2">
    <citation type="submission" date="2020-06" db="EMBL/GenBank/DDBJ databases">
        <authorList>
            <person name="Sheffer M."/>
        </authorList>
    </citation>
    <scope>NUCLEOTIDE SEQUENCE</scope>
</reference>
<name>A0A8T0F9R7_ARGBR</name>
<gene>
    <name evidence="1" type="ORF">HNY73_007882</name>
</gene>
<accession>A0A8T0F9R7</accession>
<sequence length="100" mass="11570">MRSNLAPKLTICHSPENVWPIGYYNLTFNRGTIEVRTDFTPSADVLKLKQNRSAIELNPWLFISQLMDHSLEDRTLEEMLSSSEHNPELKCAVEEPSYNF</sequence>
<reference evidence="1" key="1">
    <citation type="journal article" date="2020" name="bioRxiv">
        <title>Chromosome-level reference genome of the European wasp spider Argiope bruennichi: a resource for studies on range expansion and evolutionary adaptation.</title>
        <authorList>
            <person name="Sheffer M.M."/>
            <person name="Hoppe A."/>
            <person name="Krehenwinkel H."/>
            <person name="Uhl G."/>
            <person name="Kuss A.W."/>
            <person name="Jensen L."/>
            <person name="Jensen C."/>
            <person name="Gillespie R.G."/>
            <person name="Hoff K.J."/>
            <person name="Prost S."/>
        </authorList>
    </citation>
    <scope>NUCLEOTIDE SEQUENCE</scope>
</reference>